<keyword evidence="3" id="KW-1185">Reference proteome</keyword>
<accession>A0A2X0MB86</accession>
<proteinExistence type="predicted"/>
<gene>
    <name evidence="2" type="primary">BQ5605_C007g04464</name>
    <name evidence="2" type="ORF">BQ5605_C007G04464</name>
</gene>
<evidence type="ECO:0000313" key="2">
    <source>
        <dbReference type="EMBL" id="SGY60662.1"/>
    </source>
</evidence>
<dbReference type="Proteomes" id="UP000249464">
    <property type="component" value="Unassembled WGS sequence"/>
</dbReference>
<organism evidence="2 3">
    <name type="scientific">Microbotryum silenes-dioicae</name>
    <dbReference type="NCBI Taxonomy" id="796604"/>
    <lineage>
        <taxon>Eukaryota</taxon>
        <taxon>Fungi</taxon>
        <taxon>Dikarya</taxon>
        <taxon>Basidiomycota</taxon>
        <taxon>Pucciniomycotina</taxon>
        <taxon>Microbotryomycetes</taxon>
        <taxon>Microbotryales</taxon>
        <taxon>Microbotryaceae</taxon>
        <taxon>Microbotryum</taxon>
    </lineage>
</organism>
<sequence>MMIGGVKCKGGGWRVARRQKGWKEIETDRNRSKPESVIGETGSGSTGQHMETDRTSLAGASSRQLAHSIISRDSLV</sequence>
<evidence type="ECO:0000313" key="3">
    <source>
        <dbReference type="Proteomes" id="UP000249464"/>
    </source>
</evidence>
<reference evidence="2 3" key="1">
    <citation type="submission" date="2016-11" db="EMBL/GenBank/DDBJ databases">
        <authorList>
            <person name="Jaros S."/>
            <person name="Januszkiewicz K."/>
            <person name="Wedrychowicz H."/>
        </authorList>
    </citation>
    <scope>NUCLEOTIDE SEQUENCE [LARGE SCALE GENOMIC DNA]</scope>
</reference>
<dbReference type="EMBL" id="FQNC01000045">
    <property type="protein sequence ID" value="SGY60662.1"/>
    <property type="molecule type" value="Genomic_DNA"/>
</dbReference>
<feature type="region of interest" description="Disordered" evidence="1">
    <location>
        <begin position="20"/>
        <end position="64"/>
    </location>
</feature>
<feature type="compositionally biased region" description="Basic and acidic residues" evidence="1">
    <location>
        <begin position="21"/>
        <end position="34"/>
    </location>
</feature>
<dbReference type="AlphaFoldDB" id="A0A2X0MB86"/>
<name>A0A2X0MB86_9BASI</name>
<protein>
    <submittedName>
        <fullName evidence="2">BQ5605_C007g04464 protein</fullName>
    </submittedName>
</protein>
<evidence type="ECO:0000256" key="1">
    <source>
        <dbReference type="SAM" id="MobiDB-lite"/>
    </source>
</evidence>